<sequence>MEKQVQALEAFKSKVSSMDGGQAFVYGFDKVIQEGLWGLIELSFDIDDTVHHRTVSSLSPASRAGLHFLGTIWNIVMSFVPGFNALAGTSSILNRAIVEKSTDVCGYIQRCYTYWYGSCSCCRSEVYRKGVQTQKYTGLRFVENKIERGVIRSPIQKGSNYKVIESIENIDFIYQKRNNKILELNPEGNDGLYRATGFNKETHGYYKQSGEGFYRKQKSFSPLSTEAPNTIKYGERGNRFI</sequence>
<feature type="domain" description="DUF4765" evidence="1">
    <location>
        <begin position="2"/>
        <end position="236"/>
    </location>
</feature>
<name>A0A379S523_SALER</name>
<gene>
    <name evidence="2" type="ORF">NCTC7295_02732</name>
</gene>
<proteinExistence type="predicted"/>
<evidence type="ECO:0000259" key="1">
    <source>
        <dbReference type="Pfam" id="PF15962"/>
    </source>
</evidence>
<dbReference type="EMBL" id="UGWZ01000001">
    <property type="protein sequence ID" value="SUG15075.1"/>
    <property type="molecule type" value="Genomic_DNA"/>
</dbReference>
<dbReference type="InterPro" id="IPR031886">
    <property type="entry name" value="DUF4765"/>
</dbReference>
<accession>A0A379S523</accession>
<dbReference type="AlphaFoldDB" id="A0A379S523"/>
<protein>
    <submittedName>
        <fullName evidence="2">Secretion protein EspN</fullName>
    </submittedName>
</protein>
<evidence type="ECO:0000313" key="2">
    <source>
        <dbReference type="EMBL" id="SUG15075.1"/>
    </source>
</evidence>
<dbReference type="Pfam" id="PF15962">
    <property type="entry name" value="DUF4765"/>
    <property type="match status" value="1"/>
</dbReference>
<organism evidence="2 3">
    <name type="scientific">Salmonella enterica subsp. arizonae</name>
    <dbReference type="NCBI Taxonomy" id="59203"/>
    <lineage>
        <taxon>Bacteria</taxon>
        <taxon>Pseudomonadati</taxon>
        <taxon>Pseudomonadota</taxon>
        <taxon>Gammaproteobacteria</taxon>
        <taxon>Enterobacterales</taxon>
        <taxon>Enterobacteriaceae</taxon>
        <taxon>Salmonella</taxon>
    </lineage>
</organism>
<evidence type="ECO:0000313" key="3">
    <source>
        <dbReference type="Proteomes" id="UP000254124"/>
    </source>
</evidence>
<dbReference type="Proteomes" id="UP000254124">
    <property type="component" value="Unassembled WGS sequence"/>
</dbReference>
<reference evidence="2 3" key="1">
    <citation type="submission" date="2018-06" db="EMBL/GenBank/DDBJ databases">
        <authorList>
            <consortium name="Pathogen Informatics"/>
            <person name="Doyle S."/>
        </authorList>
    </citation>
    <scope>NUCLEOTIDE SEQUENCE [LARGE SCALE GENOMIC DNA]</scope>
    <source>
        <strain evidence="2 3">NCTC7295</strain>
    </source>
</reference>